<dbReference type="OrthoDB" id="10044938at2759"/>
<feature type="compositionally biased region" description="Polar residues" evidence="2">
    <location>
        <begin position="120"/>
        <end position="141"/>
    </location>
</feature>
<dbReference type="InterPro" id="IPR052600">
    <property type="entry name" value="Nuc_rcpt_coact/corep"/>
</dbReference>
<dbReference type="PROSITE" id="PS50102">
    <property type="entry name" value="RRM"/>
    <property type="match status" value="1"/>
</dbReference>
<accession>A0A9P9F7U3</accession>
<dbReference type="SUPFAM" id="SSF54928">
    <property type="entry name" value="RNA-binding domain, RBD"/>
    <property type="match status" value="1"/>
</dbReference>
<dbReference type="InterPro" id="IPR000504">
    <property type="entry name" value="RRM_dom"/>
</dbReference>
<feature type="compositionally biased region" description="Basic and acidic residues" evidence="2">
    <location>
        <begin position="545"/>
        <end position="584"/>
    </location>
</feature>
<dbReference type="InterPro" id="IPR035979">
    <property type="entry name" value="RBD_domain_sf"/>
</dbReference>
<feature type="compositionally biased region" description="Basic and acidic residues" evidence="2">
    <location>
        <begin position="460"/>
        <end position="491"/>
    </location>
</feature>
<sequence length="874" mass="92520">MACSIDAMVAAVAAATTNVSASNDPNLDPILGAGDDDVVDDDSLNDPYGEIEIEQGAEAQPQQPPPQEELLDSNDDYAKTFDSPIGPEEVEEDGSVHPEDVSSMPRESNTASLLSEHLTSRPSSETLHAVHNYSSPASAHQAQPGASALAASETNPDEATASISHHSNPDQAGFQAGFQSVTSPSTASAASNSAGSPNPPADIQRLVADLTAPVEPTSSDDPSALTAKAGLPAGSSASSSALPASASLPPRPPLPQAASPSYTSQHHPSGSSSSIPATVAVPPTPGQPSTYVVAGAPATSPDVLGNLPPVAASGLNAPVAITSMTAPPYPPQSSPAFATDKPQDADYQRQWDQFMADERQYMSEAKWDRFPDGSRLFIGTRSASGASKNGAHIFSTGNLSSDKVSKRDVFDLFHRFGRLAQISLKSAYGFVQYHTVDEGHSAMENLQGIEIKGRRIHLEVSRVQDKSKKERNRSPDRPHGRDSGNSREISGRDGGNGRDGSGRDGGSRGSGGRDGGGRDGSGRRNDRFHQTNRDDYRPGRNHSPRRNDYERDDSYGRDRGYHDGGRSRGRSRSPDNHKRNDKGSYRRRSPSPYGRSRHEGELELPRRYGADVPDVQIILQPDVNRDFVTWVEQTFKSKGLKSEVMFLHPRIPKDAVIQRQAAEGVHAVVDLDLRAQNLGRIPVQAFDRSAGISNVRFDQYVDLDPPTAAEVILRAKASGATANYAQPYGAPSYANPYGGQSQQMGGFPGGQPPNPYAQAQRPPIPANPTDIASLMGRMDNATLQQLLSSIQSGAQGVAAHHGPNAAVAGPSQADIQAILGSLGNNAVAPQPVPPRGAYGAPYPVQQAPNGGGVASGDAAVQVQNIMAQLARYRQ</sequence>
<name>A0A9P9F7U3_9HYPO</name>
<reference evidence="4" key="1">
    <citation type="journal article" date="2021" name="Nat. Commun.">
        <title>Genetic determinants of endophytism in the Arabidopsis root mycobiome.</title>
        <authorList>
            <person name="Mesny F."/>
            <person name="Miyauchi S."/>
            <person name="Thiergart T."/>
            <person name="Pickel B."/>
            <person name="Atanasova L."/>
            <person name="Karlsson M."/>
            <person name="Huettel B."/>
            <person name="Barry K.W."/>
            <person name="Haridas S."/>
            <person name="Chen C."/>
            <person name="Bauer D."/>
            <person name="Andreopoulos W."/>
            <person name="Pangilinan J."/>
            <person name="LaButti K."/>
            <person name="Riley R."/>
            <person name="Lipzen A."/>
            <person name="Clum A."/>
            <person name="Drula E."/>
            <person name="Henrissat B."/>
            <person name="Kohler A."/>
            <person name="Grigoriev I.V."/>
            <person name="Martin F.M."/>
            <person name="Hacquard S."/>
        </authorList>
    </citation>
    <scope>NUCLEOTIDE SEQUENCE</scope>
    <source>
        <strain evidence="4">MPI-CAGE-AT-0021</strain>
    </source>
</reference>
<gene>
    <name evidence="4" type="ORF">B0J13DRAFT_582309</name>
</gene>
<dbReference type="Gene3D" id="3.30.70.330">
    <property type="match status" value="1"/>
</dbReference>
<dbReference type="Pfam" id="PF00076">
    <property type="entry name" value="RRM_1"/>
    <property type="match status" value="1"/>
</dbReference>
<feature type="region of interest" description="Disordered" evidence="2">
    <location>
        <begin position="460"/>
        <end position="605"/>
    </location>
</feature>
<feature type="compositionally biased region" description="Basic and acidic residues" evidence="2">
    <location>
        <begin position="515"/>
        <end position="538"/>
    </location>
</feature>
<evidence type="ECO:0000259" key="3">
    <source>
        <dbReference type="PROSITE" id="PS50102"/>
    </source>
</evidence>
<dbReference type="InterPro" id="IPR012677">
    <property type="entry name" value="Nucleotide-bd_a/b_plait_sf"/>
</dbReference>
<feature type="compositionally biased region" description="Low complexity" evidence="2">
    <location>
        <begin position="256"/>
        <end position="274"/>
    </location>
</feature>
<evidence type="ECO:0000256" key="2">
    <source>
        <dbReference type="SAM" id="MobiDB-lite"/>
    </source>
</evidence>
<keyword evidence="5" id="KW-1185">Reference proteome</keyword>
<feature type="region of interest" description="Disordered" evidence="2">
    <location>
        <begin position="20"/>
        <end position="301"/>
    </location>
</feature>
<evidence type="ECO:0000313" key="4">
    <source>
        <dbReference type="EMBL" id="KAH7155225.1"/>
    </source>
</evidence>
<dbReference type="EMBL" id="JAGMUU010000004">
    <property type="protein sequence ID" value="KAH7155225.1"/>
    <property type="molecule type" value="Genomic_DNA"/>
</dbReference>
<feature type="domain" description="RRM" evidence="3">
    <location>
        <begin position="392"/>
        <end position="463"/>
    </location>
</feature>
<protein>
    <recommendedName>
        <fullName evidence="3">RRM domain-containing protein</fullName>
    </recommendedName>
</protein>
<proteinExistence type="predicted"/>
<feature type="compositionally biased region" description="Low complexity" evidence="2">
    <location>
        <begin position="229"/>
        <end position="248"/>
    </location>
</feature>
<keyword evidence="1" id="KW-0694">RNA-binding</keyword>
<feature type="compositionally biased region" description="Acidic residues" evidence="2">
    <location>
        <begin position="34"/>
        <end position="55"/>
    </location>
</feature>
<organism evidence="4 5">
    <name type="scientific">Dactylonectria estremocensis</name>
    <dbReference type="NCBI Taxonomy" id="1079267"/>
    <lineage>
        <taxon>Eukaryota</taxon>
        <taxon>Fungi</taxon>
        <taxon>Dikarya</taxon>
        <taxon>Ascomycota</taxon>
        <taxon>Pezizomycotina</taxon>
        <taxon>Sordariomycetes</taxon>
        <taxon>Hypocreomycetidae</taxon>
        <taxon>Hypocreales</taxon>
        <taxon>Nectriaceae</taxon>
        <taxon>Dactylonectria</taxon>
    </lineage>
</organism>
<dbReference type="PANTHER" id="PTHR23295:SF6">
    <property type="entry name" value="NEOSIN, ISOFORM A"/>
    <property type="match status" value="1"/>
</dbReference>
<evidence type="ECO:0000256" key="1">
    <source>
        <dbReference type="PROSITE-ProRule" id="PRU00176"/>
    </source>
</evidence>
<evidence type="ECO:0000313" key="5">
    <source>
        <dbReference type="Proteomes" id="UP000717696"/>
    </source>
</evidence>
<dbReference type="Proteomes" id="UP000717696">
    <property type="component" value="Unassembled WGS sequence"/>
</dbReference>
<dbReference type="GO" id="GO:0003723">
    <property type="term" value="F:RNA binding"/>
    <property type="evidence" value="ECO:0007669"/>
    <property type="project" value="UniProtKB-UniRule"/>
</dbReference>
<feature type="compositionally biased region" description="Low complexity" evidence="2">
    <location>
        <begin position="182"/>
        <end position="196"/>
    </location>
</feature>
<dbReference type="AlphaFoldDB" id="A0A9P9F7U3"/>
<feature type="compositionally biased region" description="Basic and acidic residues" evidence="2">
    <location>
        <begin position="596"/>
        <end position="605"/>
    </location>
</feature>
<feature type="compositionally biased region" description="Polar residues" evidence="2">
    <location>
        <begin position="161"/>
        <end position="170"/>
    </location>
</feature>
<dbReference type="SMART" id="SM00360">
    <property type="entry name" value="RRM"/>
    <property type="match status" value="1"/>
</dbReference>
<dbReference type="PANTHER" id="PTHR23295">
    <property type="entry name" value="NUCLEAR RECEPTOR COACTIVATOR 5-RELATED"/>
    <property type="match status" value="1"/>
</dbReference>
<comment type="caution">
    <text evidence="4">The sequence shown here is derived from an EMBL/GenBank/DDBJ whole genome shotgun (WGS) entry which is preliminary data.</text>
</comment>